<dbReference type="EC" id="2.7.13.3" evidence="2"/>
<accession>A0A4Q5J2Y7</accession>
<proteinExistence type="predicted"/>
<keyword evidence="5" id="KW-0547">Nucleotide-binding</keyword>
<dbReference type="Pfam" id="PF07730">
    <property type="entry name" value="HisKA_3"/>
    <property type="match status" value="1"/>
</dbReference>
<feature type="transmembrane region" description="Helical" evidence="9">
    <location>
        <begin position="47"/>
        <end position="65"/>
    </location>
</feature>
<gene>
    <name evidence="11" type="ORF">ETU37_08650</name>
</gene>
<feature type="transmembrane region" description="Helical" evidence="9">
    <location>
        <begin position="107"/>
        <end position="127"/>
    </location>
</feature>
<dbReference type="OrthoDB" id="227596at2"/>
<evidence type="ECO:0000256" key="7">
    <source>
        <dbReference type="ARBA" id="ARBA00022840"/>
    </source>
</evidence>
<keyword evidence="9" id="KW-1133">Transmembrane helix</keyword>
<dbReference type="GO" id="GO:0000155">
    <property type="term" value="F:phosphorelay sensor kinase activity"/>
    <property type="evidence" value="ECO:0007669"/>
    <property type="project" value="InterPro"/>
</dbReference>
<dbReference type="PANTHER" id="PTHR24421:SF10">
    <property type="entry name" value="NITRATE_NITRITE SENSOR PROTEIN NARQ"/>
    <property type="match status" value="1"/>
</dbReference>
<feature type="transmembrane region" description="Helical" evidence="9">
    <location>
        <begin position="20"/>
        <end position="38"/>
    </location>
</feature>
<keyword evidence="3" id="KW-0597">Phosphoprotein</keyword>
<dbReference type="GO" id="GO:0016020">
    <property type="term" value="C:membrane"/>
    <property type="evidence" value="ECO:0007669"/>
    <property type="project" value="InterPro"/>
</dbReference>
<evidence type="ECO:0000259" key="10">
    <source>
        <dbReference type="Pfam" id="PF07730"/>
    </source>
</evidence>
<dbReference type="InterPro" id="IPR036890">
    <property type="entry name" value="HATPase_C_sf"/>
</dbReference>
<dbReference type="Gene3D" id="1.20.5.1930">
    <property type="match status" value="1"/>
</dbReference>
<keyword evidence="9" id="KW-0812">Transmembrane</keyword>
<evidence type="ECO:0000256" key="2">
    <source>
        <dbReference type="ARBA" id="ARBA00012438"/>
    </source>
</evidence>
<keyword evidence="9" id="KW-0472">Membrane</keyword>
<evidence type="ECO:0000313" key="11">
    <source>
        <dbReference type="EMBL" id="RYU13000.1"/>
    </source>
</evidence>
<evidence type="ECO:0000256" key="3">
    <source>
        <dbReference type="ARBA" id="ARBA00022553"/>
    </source>
</evidence>
<keyword evidence="7" id="KW-0067">ATP-binding</keyword>
<evidence type="ECO:0000256" key="1">
    <source>
        <dbReference type="ARBA" id="ARBA00000085"/>
    </source>
</evidence>
<dbReference type="InterPro" id="IPR011712">
    <property type="entry name" value="Sig_transdc_His_kin_sub3_dim/P"/>
</dbReference>
<name>A0A4Q5J2Y7_9ACTN</name>
<dbReference type="Proteomes" id="UP000291189">
    <property type="component" value="Unassembled WGS sequence"/>
</dbReference>
<keyword evidence="6" id="KW-0418">Kinase</keyword>
<dbReference type="Gene3D" id="3.30.565.10">
    <property type="entry name" value="Histidine kinase-like ATPase, C-terminal domain"/>
    <property type="match status" value="1"/>
</dbReference>
<evidence type="ECO:0000256" key="8">
    <source>
        <dbReference type="ARBA" id="ARBA00023012"/>
    </source>
</evidence>
<evidence type="ECO:0000256" key="5">
    <source>
        <dbReference type="ARBA" id="ARBA00022741"/>
    </source>
</evidence>
<comment type="catalytic activity">
    <reaction evidence="1">
        <text>ATP + protein L-histidine = ADP + protein N-phospho-L-histidine.</text>
        <dbReference type="EC" id="2.7.13.3"/>
    </reaction>
</comment>
<dbReference type="PANTHER" id="PTHR24421">
    <property type="entry name" value="NITRATE/NITRITE SENSOR PROTEIN NARX-RELATED"/>
    <property type="match status" value="1"/>
</dbReference>
<dbReference type="AlphaFoldDB" id="A0A4Q5J2Y7"/>
<dbReference type="GO" id="GO:0046983">
    <property type="term" value="F:protein dimerization activity"/>
    <property type="evidence" value="ECO:0007669"/>
    <property type="project" value="InterPro"/>
</dbReference>
<feature type="transmembrane region" description="Helical" evidence="9">
    <location>
        <begin position="77"/>
        <end position="100"/>
    </location>
</feature>
<evidence type="ECO:0000256" key="4">
    <source>
        <dbReference type="ARBA" id="ARBA00022679"/>
    </source>
</evidence>
<evidence type="ECO:0000313" key="12">
    <source>
        <dbReference type="Proteomes" id="UP000291189"/>
    </source>
</evidence>
<dbReference type="CDD" id="cd16917">
    <property type="entry name" value="HATPase_UhpB-NarQ-NarX-like"/>
    <property type="match status" value="1"/>
</dbReference>
<feature type="domain" description="Signal transduction histidine kinase subgroup 3 dimerisation and phosphoacceptor" evidence="10">
    <location>
        <begin position="186"/>
        <end position="251"/>
    </location>
</feature>
<sequence>MHRPDPSAPWQPPLTVWSHAWRLGLSVVISAVVWSSVAQRQWQEARALFWVDLLVGVVSFGVVLLRRRYPFSTAFSLAWVSAFSGSAAGPATLAAVSLATRRRYAQIVAVALANWLSVEIFAAVQQIDNPAPRWVSTGINVAVIAAMMAFGMYIGSRRELLWTLRERALRAETEQALRVGQARATERERIAREMHDVLGHRISLVTMHAGALAYRQDLDRGQVAASARVIQDNAHQAMVELRSLLGVLRGTDGDPAPDQPQPTLRDVPSLVAEAVASGTVVELAVDVTGDADLPEQVGRTVYRVVQEGLTNVRKHAGAAHVAVRVTGDRDSGVSVRLDNPLPPGHRRRGEPGFGLVGLAERAELAGGTLRWRVQDGRFVLEVWLPWQR</sequence>
<dbReference type="RefSeq" id="WP_129986819.1">
    <property type="nucleotide sequence ID" value="NZ_SDPU01000020.1"/>
</dbReference>
<organism evidence="11 12">
    <name type="scientific">Nocardioides iriomotensis</name>
    <dbReference type="NCBI Taxonomy" id="715784"/>
    <lineage>
        <taxon>Bacteria</taxon>
        <taxon>Bacillati</taxon>
        <taxon>Actinomycetota</taxon>
        <taxon>Actinomycetes</taxon>
        <taxon>Propionibacteriales</taxon>
        <taxon>Nocardioidaceae</taxon>
        <taxon>Nocardioides</taxon>
    </lineage>
</organism>
<protein>
    <recommendedName>
        <fullName evidence="2">histidine kinase</fullName>
        <ecNumber evidence="2">2.7.13.3</ecNumber>
    </recommendedName>
</protein>
<keyword evidence="4" id="KW-0808">Transferase</keyword>
<evidence type="ECO:0000256" key="9">
    <source>
        <dbReference type="SAM" id="Phobius"/>
    </source>
</evidence>
<dbReference type="SUPFAM" id="SSF55874">
    <property type="entry name" value="ATPase domain of HSP90 chaperone/DNA topoisomerase II/histidine kinase"/>
    <property type="match status" value="1"/>
</dbReference>
<dbReference type="GO" id="GO:0005524">
    <property type="term" value="F:ATP binding"/>
    <property type="evidence" value="ECO:0007669"/>
    <property type="project" value="UniProtKB-KW"/>
</dbReference>
<dbReference type="EMBL" id="SDPU01000020">
    <property type="protein sequence ID" value="RYU13000.1"/>
    <property type="molecule type" value="Genomic_DNA"/>
</dbReference>
<reference evidence="11 12" key="1">
    <citation type="submission" date="2019-01" db="EMBL/GenBank/DDBJ databases">
        <title>Nocardioides guangzhouensis sp. nov., an actinobacterium isolated from soil.</title>
        <authorList>
            <person name="Fu Y."/>
            <person name="Cai Y."/>
            <person name="Lin Z."/>
            <person name="Chen P."/>
        </authorList>
    </citation>
    <scope>NUCLEOTIDE SEQUENCE [LARGE SCALE GENOMIC DNA]</scope>
    <source>
        <strain evidence="11 12">NBRC 105384</strain>
    </source>
</reference>
<comment type="caution">
    <text evidence="11">The sequence shown here is derived from an EMBL/GenBank/DDBJ whole genome shotgun (WGS) entry which is preliminary data.</text>
</comment>
<evidence type="ECO:0000256" key="6">
    <source>
        <dbReference type="ARBA" id="ARBA00022777"/>
    </source>
</evidence>
<keyword evidence="8" id="KW-0902">Two-component regulatory system</keyword>
<dbReference type="InterPro" id="IPR050482">
    <property type="entry name" value="Sensor_HK_TwoCompSys"/>
</dbReference>
<keyword evidence="12" id="KW-1185">Reference proteome</keyword>
<feature type="transmembrane region" description="Helical" evidence="9">
    <location>
        <begin position="133"/>
        <end position="155"/>
    </location>
</feature>